<sequence>MTLYVVIWRPYDATDFYLTDVYLPDDLDPDSMTDDNWVNRACEIEEDDLEENEKSQPPSIMGCDFVAVLRGPVTLIR</sequence>
<gene>
    <name evidence="1" type="ORF">UFOVP1202_42</name>
</gene>
<protein>
    <submittedName>
        <fullName evidence="1">Uncharacterized protein</fullName>
    </submittedName>
</protein>
<accession>A0A6J5QZY4</accession>
<proteinExistence type="predicted"/>
<organism evidence="1">
    <name type="scientific">uncultured Caudovirales phage</name>
    <dbReference type="NCBI Taxonomy" id="2100421"/>
    <lineage>
        <taxon>Viruses</taxon>
        <taxon>Duplodnaviria</taxon>
        <taxon>Heunggongvirae</taxon>
        <taxon>Uroviricota</taxon>
        <taxon>Caudoviricetes</taxon>
        <taxon>Peduoviridae</taxon>
        <taxon>Maltschvirus</taxon>
        <taxon>Maltschvirus maltsch</taxon>
    </lineage>
</organism>
<name>A0A6J5QZY4_9CAUD</name>
<dbReference type="EMBL" id="LR797147">
    <property type="protein sequence ID" value="CAB4190280.1"/>
    <property type="molecule type" value="Genomic_DNA"/>
</dbReference>
<reference evidence="1" key="1">
    <citation type="submission" date="2020-05" db="EMBL/GenBank/DDBJ databases">
        <authorList>
            <person name="Chiriac C."/>
            <person name="Salcher M."/>
            <person name="Ghai R."/>
            <person name="Kavagutti S V."/>
        </authorList>
    </citation>
    <scope>NUCLEOTIDE SEQUENCE</scope>
</reference>
<evidence type="ECO:0000313" key="1">
    <source>
        <dbReference type="EMBL" id="CAB4190280.1"/>
    </source>
</evidence>